<proteinExistence type="predicted"/>
<dbReference type="EMBL" id="JAGSOH010000007">
    <property type="protein sequence ID" value="MBR7825561.1"/>
    <property type="molecule type" value="Genomic_DNA"/>
</dbReference>
<dbReference type="AlphaFoldDB" id="A0A941E5M1"/>
<name>A0A941E5M1_9ACTN</name>
<keyword evidence="2" id="KW-1185">Reference proteome</keyword>
<gene>
    <name evidence="1" type="ORF">KDK95_04530</name>
</gene>
<reference evidence="1" key="1">
    <citation type="submission" date="2021-04" db="EMBL/GenBank/DDBJ databases">
        <title>Genome based classification of Actinospica acidithermotolerans sp. nov., an actinobacterium isolated from an Indonesian hot spring.</title>
        <authorList>
            <person name="Kusuma A.B."/>
            <person name="Putra K.E."/>
            <person name="Nafisah S."/>
            <person name="Loh J."/>
            <person name="Nouioui I."/>
            <person name="Goodfellow M."/>
        </authorList>
    </citation>
    <scope>NUCLEOTIDE SEQUENCE</scope>
    <source>
        <strain evidence="1">MGRD01-02</strain>
    </source>
</reference>
<accession>A0A941E5M1</accession>
<protein>
    <submittedName>
        <fullName evidence="1">Uncharacterized protein</fullName>
    </submittedName>
</protein>
<sequence>MTPVEELVEHARTMARRARHPGSEGWRHGSIHDVVLAHGRVFEPAPLPGDVYPALPGHACQAAAILADRHALTYVEGLALLPDSRTVIEHAWCATFGGQVVDAGLSGLSATAYLGVAFTMKFRRSALARSGGTRPILIGDPAGTPAGLEILKHGLAPETTLAVGKPYSEFGTVSGGAGAGAKTRDGLASAA</sequence>
<dbReference type="RefSeq" id="WP_212516716.1">
    <property type="nucleotide sequence ID" value="NZ_JAGSOH010000007.1"/>
</dbReference>
<comment type="caution">
    <text evidence="1">The sequence shown here is derived from an EMBL/GenBank/DDBJ whole genome shotgun (WGS) entry which is preliminary data.</text>
</comment>
<evidence type="ECO:0000313" key="2">
    <source>
        <dbReference type="Proteomes" id="UP000676325"/>
    </source>
</evidence>
<organism evidence="1 2">
    <name type="scientific">Actinospica acidithermotolerans</name>
    <dbReference type="NCBI Taxonomy" id="2828514"/>
    <lineage>
        <taxon>Bacteria</taxon>
        <taxon>Bacillati</taxon>
        <taxon>Actinomycetota</taxon>
        <taxon>Actinomycetes</taxon>
        <taxon>Catenulisporales</taxon>
        <taxon>Actinospicaceae</taxon>
        <taxon>Actinospica</taxon>
    </lineage>
</organism>
<dbReference type="Proteomes" id="UP000676325">
    <property type="component" value="Unassembled WGS sequence"/>
</dbReference>
<evidence type="ECO:0000313" key="1">
    <source>
        <dbReference type="EMBL" id="MBR7825561.1"/>
    </source>
</evidence>